<evidence type="ECO:0000313" key="2">
    <source>
        <dbReference type="Proteomes" id="UP000617951"/>
    </source>
</evidence>
<sequence length="93" mass="11028">MKKMTIVHSKTCPYCEQAIAFLDALREKKEYYNEIPLELIDEAEHPEVMEEYDYFYLPAIFWGKEKLHEGACTQEDIENALIRAERDLQKAIK</sequence>
<dbReference type="SUPFAM" id="SSF52833">
    <property type="entry name" value="Thioredoxin-like"/>
    <property type="match status" value="1"/>
</dbReference>
<accession>A0A926HV74</accession>
<gene>
    <name evidence="1" type="ORF">H8693_01730</name>
</gene>
<keyword evidence="2" id="KW-1185">Reference proteome</keyword>
<reference evidence="1" key="1">
    <citation type="submission" date="2020-08" db="EMBL/GenBank/DDBJ databases">
        <title>Genome public.</title>
        <authorList>
            <person name="Liu C."/>
            <person name="Sun Q."/>
        </authorList>
    </citation>
    <scope>NUCLEOTIDE SEQUENCE</scope>
    <source>
        <strain evidence="1">NSJ-63</strain>
    </source>
</reference>
<name>A0A926HV74_9FIRM</name>
<dbReference type="InterPro" id="IPR036249">
    <property type="entry name" value="Thioredoxin-like_sf"/>
</dbReference>
<dbReference type="RefSeq" id="WP_249279536.1">
    <property type="nucleotide sequence ID" value="NZ_JACRSS010000001.1"/>
</dbReference>
<evidence type="ECO:0000313" key="1">
    <source>
        <dbReference type="EMBL" id="MBC8537649.1"/>
    </source>
</evidence>
<dbReference type="PROSITE" id="PS51354">
    <property type="entry name" value="GLUTAREDOXIN_2"/>
    <property type="match status" value="1"/>
</dbReference>
<organism evidence="1 2">
    <name type="scientific">Guopingia tenuis</name>
    <dbReference type="NCBI Taxonomy" id="2763656"/>
    <lineage>
        <taxon>Bacteria</taxon>
        <taxon>Bacillati</taxon>
        <taxon>Bacillota</taxon>
        <taxon>Clostridia</taxon>
        <taxon>Christensenellales</taxon>
        <taxon>Christensenellaceae</taxon>
        <taxon>Guopingia</taxon>
    </lineage>
</organism>
<dbReference type="Gene3D" id="3.40.30.10">
    <property type="entry name" value="Glutaredoxin"/>
    <property type="match status" value="1"/>
</dbReference>
<comment type="caution">
    <text evidence="1">The sequence shown here is derived from an EMBL/GenBank/DDBJ whole genome shotgun (WGS) entry which is preliminary data.</text>
</comment>
<proteinExistence type="predicted"/>
<dbReference type="AlphaFoldDB" id="A0A926HV74"/>
<protein>
    <submittedName>
        <fullName evidence="1">Glutaredoxin</fullName>
    </submittedName>
</protein>
<dbReference type="Proteomes" id="UP000617951">
    <property type="component" value="Unassembled WGS sequence"/>
</dbReference>
<dbReference type="EMBL" id="JACRSS010000001">
    <property type="protein sequence ID" value="MBC8537649.1"/>
    <property type="molecule type" value="Genomic_DNA"/>
</dbReference>